<organism evidence="3 4">
    <name type="scientific">Fructobacillus parabroussonetiae</name>
    <dbReference type="NCBI Taxonomy" id="2713174"/>
    <lineage>
        <taxon>Bacteria</taxon>
        <taxon>Bacillati</taxon>
        <taxon>Bacillota</taxon>
        <taxon>Bacilli</taxon>
        <taxon>Lactobacillales</taxon>
        <taxon>Lactobacillaceae</taxon>
        <taxon>Fructobacillus</taxon>
    </lineage>
</organism>
<keyword evidence="4" id="KW-1185">Reference proteome</keyword>
<evidence type="ECO:0000313" key="4">
    <source>
        <dbReference type="Proteomes" id="UP001519503"/>
    </source>
</evidence>
<reference evidence="3 4" key="1">
    <citation type="submission" date="2020-02" db="EMBL/GenBank/DDBJ databases">
        <title>Fructobacillus sp. isolated from paper mulberry of Taiwan.</title>
        <authorList>
            <person name="Lin S.-T."/>
        </authorList>
    </citation>
    <scope>NUCLEOTIDE SEQUENCE [LARGE SCALE GENOMIC DNA]</scope>
    <source>
        <strain evidence="3 4">S1-1</strain>
    </source>
</reference>
<dbReference type="RefSeq" id="WP_213822616.1">
    <property type="nucleotide sequence ID" value="NZ_JAAMFL010000014.1"/>
</dbReference>
<feature type="domain" description="DNA binding HTH" evidence="2">
    <location>
        <begin position="7"/>
        <end position="34"/>
    </location>
</feature>
<dbReference type="Pfam" id="PF02954">
    <property type="entry name" value="HTH_8"/>
    <property type="match status" value="1"/>
</dbReference>
<accession>A0ABS5QYF9</accession>
<dbReference type="InterPro" id="IPR002197">
    <property type="entry name" value="HTH_Fis"/>
</dbReference>
<evidence type="ECO:0000313" key="3">
    <source>
        <dbReference type="EMBL" id="MBS9338017.1"/>
    </source>
</evidence>
<dbReference type="Proteomes" id="UP001519503">
    <property type="component" value="Unassembled WGS sequence"/>
</dbReference>
<name>A0ABS5QYF9_9LACO</name>
<proteinExistence type="predicted"/>
<dbReference type="EMBL" id="JAAMFL010000014">
    <property type="protein sequence ID" value="MBS9338017.1"/>
    <property type="molecule type" value="Genomic_DNA"/>
</dbReference>
<sequence>MDNKKIDTLQSFDSLTALAKELKISRQTLYKRLKDNDMKGRLSFTKKELSLLKKRPIKSVKVDSQVDKEVNNEQEKLVGVLREELKAKNHTIDQLNEQLINSQKLQLMSQQHTEQLTRETHELKKLTNPKKDFGLVYSIRKRFNVLDKLKNLYILFHVLGYFHLWQVQ</sequence>
<keyword evidence="1" id="KW-0175">Coiled coil</keyword>
<evidence type="ECO:0000259" key="2">
    <source>
        <dbReference type="Pfam" id="PF02954"/>
    </source>
</evidence>
<comment type="caution">
    <text evidence="3">The sequence shown here is derived from an EMBL/GenBank/DDBJ whole genome shotgun (WGS) entry which is preliminary data.</text>
</comment>
<feature type="coiled-coil region" evidence="1">
    <location>
        <begin position="78"/>
        <end position="105"/>
    </location>
</feature>
<evidence type="ECO:0000256" key="1">
    <source>
        <dbReference type="SAM" id="Coils"/>
    </source>
</evidence>
<protein>
    <recommendedName>
        <fullName evidence="2">DNA binding HTH domain-containing protein</fullName>
    </recommendedName>
</protein>
<gene>
    <name evidence="3" type="ORF">G6R30_06150</name>
</gene>